<dbReference type="InterPro" id="IPR010389">
    <property type="entry name" value="Urate_ox_N"/>
</dbReference>
<accession>W8KEL5</accession>
<evidence type="ECO:0000256" key="1">
    <source>
        <dbReference type="SAM" id="Phobius"/>
    </source>
</evidence>
<dbReference type="Proteomes" id="UP000019442">
    <property type="component" value="Chromosome"/>
</dbReference>
<dbReference type="KEGG" id="hhc:M911_02235"/>
<reference evidence="4" key="2">
    <citation type="submission" date="2014-02" db="EMBL/GenBank/DDBJ databases">
        <title>Draft Genome Sequence of extremely halophilic bacteria Halorhodospira halochloris.</title>
        <authorList>
            <person name="Singh K.S."/>
        </authorList>
    </citation>
    <scope>NUCLEOTIDE SEQUENCE [LARGE SCALE GENOMIC DNA]</scope>
    <source>
        <strain evidence="4">A</strain>
    </source>
</reference>
<dbReference type="HOGENOM" id="CLU_1658368_0_0_6"/>
<keyword evidence="1" id="KW-0812">Transmembrane</keyword>
<organism evidence="3 4">
    <name type="scientific">Ectothiorhodospira haloalkaliphila</name>
    <dbReference type="NCBI Taxonomy" id="421628"/>
    <lineage>
        <taxon>Bacteria</taxon>
        <taxon>Pseudomonadati</taxon>
        <taxon>Pseudomonadota</taxon>
        <taxon>Gammaproteobacteria</taxon>
        <taxon>Chromatiales</taxon>
        <taxon>Ectothiorhodospiraceae</taxon>
        <taxon>Ectothiorhodospira</taxon>
    </lineage>
</organism>
<dbReference type="AlphaFoldDB" id="W8KEL5"/>
<evidence type="ECO:0000313" key="3">
    <source>
        <dbReference type="EMBL" id="AHK78184.1"/>
    </source>
</evidence>
<protein>
    <submittedName>
        <fullName evidence="3">Membrane protein</fullName>
    </submittedName>
</protein>
<keyword evidence="1" id="KW-1133">Transmembrane helix</keyword>
<feature type="domain" description="Urate oxidase N-terminal" evidence="2">
    <location>
        <begin position="88"/>
        <end position="158"/>
    </location>
</feature>
<feature type="transmembrane region" description="Helical" evidence="1">
    <location>
        <begin position="83"/>
        <end position="106"/>
    </location>
</feature>
<evidence type="ECO:0000313" key="4">
    <source>
        <dbReference type="Proteomes" id="UP000019442"/>
    </source>
</evidence>
<keyword evidence="4" id="KW-1185">Reference proteome</keyword>
<evidence type="ECO:0000259" key="2">
    <source>
        <dbReference type="Pfam" id="PF06181"/>
    </source>
</evidence>
<sequence length="159" mass="17358">MATDEPAFVQARLPVLPLNDVMAIRGFICKWMMASTVSSYSTFVDRVGPLGCLASVSGAVYLLRTDQFINAFSLGLAGTGSSYYGLTMGLGAWLGTILLFNVWFVIWPNQKKILGVVRSRTPVDLPRAKRHVMIASRVNAILSLPMLMFMVAAKHGVAF</sequence>
<proteinExistence type="predicted"/>
<name>W8KEL5_9GAMM</name>
<dbReference type="EMBL" id="CP007268">
    <property type="protein sequence ID" value="AHK78184.1"/>
    <property type="molecule type" value="Genomic_DNA"/>
</dbReference>
<dbReference type="RefSeq" id="WP_025280529.1">
    <property type="nucleotide sequence ID" value="NZ_CP007268.1"/>
</dbReference>
<gene>
    <name evidence="3" type="ORF">M911_02235</name>
</gene>
<keyword evidence="1" id="KW-0472">Membrane</keyword>
<feature type="transmembrane region" description="Helical" evidence="1">
    <location>
        <begin position="134"/>
        <end position="153"/>
    </location>
</feature>
<reference evidence="3 4" key="1">
    <citation type="journal article" date="2014" name="J Genomics">
        <title>Draft Genome Sequence of the Extremely Halophilic Phototrophic Purple Sulfur Bacterium Halorhodospira halochloris.</title>
        <authorList>
            <person name="Singh K.S."/>
            <person name="Kirksey J."/>
            <person name="Hoff W.D."/>
            <person name="Deole R."/>
        </authorList>
    </citation>
    <scope>NUCLEOTIDE SEQUENCE [LARGE SCALE GENOMIC DNA]</scope>
    <source>
        <strain evidence="3 4">A</strain>
    </source>
</reference>
<dbReference type="Pfam" id="PF06181">
    <property type="entry name" value="Urate_ox_N"/>
    <property type="match status" value="1"/>
</dbReference>